<feature type="compositionally biased region" description="Basic and acidic residues" evidence="1">
    <location>
        <begin position="24"/>
        <end position="41"/>
    </location>
</feature>
<gene>
    <name evidence="2" type="ORF">Tco_1122926</name>
</gene>
<dbReference type="EMBL" id="BQNB010021447">
    <property type="protein sequence ID" value="GJU06496.1"/>
    <property type="molecule type" value="Genomic_DNA"/>
</dbReference>
<evidence type="ECO:0000313" key="3">
    <source>
        <dbReference type="Proteomes" id="UP001151760"/>
    </source>
</evidence>
<proteinExistence type="predicted"/>
<dbReference type="Proteomes" id="UP001151760">
    <property type="component" value="Unassembled WGS sequence"/>
</dbReference>
<sequence length="200" mass="23292">MMQLTWHAELVEQSVQGKASRSGDGGKRKWDDNAKQPRETQRCNRRTISNFQTRGMIPPKFIAADPELEVDRTKWLENAALDQKWYGIVPPYGNHFANVLFDSGAERSFVSSDYTPFIDINPVALGSSYEVELADGKILEQDNRRLTDMMDVASQRVSRSQCRELRVQREMRQVRCFRFYDRMRISRLEACARRHLGYHS</sequence>
<accession>A0ABQ5J2G4</accession>
<protein>
    <submittedName>
        <fullName evidence="2">Uncharacterized protein</fullName>
    </submittedName>
</protein>
<name>A0ABQ5J2G4_9ASTR</name>
<reference evidence="2" key="1">
    <citation type="journal article" date="2022" name="Int. J. Mol. Sci.">
        <title>Draft Genome of Tanacetum Coccineum: Genomic Comparison of Closely Related Tanacetum-Family Plants.</title>
        <authorList>
            <person name="Yamashiro T."/>
            <person name="Shiraishi A."/>
            <person name="Nakayama K."/>
            <person name="Satake H."/>
        </authorList>
    </citation>
    <scope>NUCLEOTIDE SEQUENCE</scope>
</reference>
<reference evidence="2" key="2">
    <citation type="submission" date="2022-01" db="EMBL/GenBank/DDBJ databases">
        <authorList>
            <person name="Yamashiro T."/>
            <person name="Shiraishi A."/>
            <person name="Satake H."/>
            <person name="Nakayama K."/>
        </authorList>
    </citation>
    <scope>NUCLEOTIDE SEQUENCE</scope>
</reference>
<organism evidence="2 3">
    <name type="scientific">Tanacetum coccineum</name>
    <dbReference type="NCBI Taxonomy" id="301880"/>
    <lineage>
        <taxon>Eukaryota</taxon>
        <taxon>Viridiplantae</taxon>
        <taxon>Streptophyta</taxon>
        <taxon>Embryophyta</taxon>
        <taxon>Tracheophyta</taxon>
        <taxon>Spermatophyta</taxon>
        <taxon>Magnoliopsida</taxon>
        <taxon>eudicotyledons</taxon>
        <taxon>Gunneridae</taxon>
        <taxon>Pentapetalae</taxon>
        <taxon>asterids</taxon>
        <taxon>campanulids</taxon>
        <taxon>Asterales</taxon>
        <taxon>Asteraceae</taxon>
        <taxon>Asteroideae</taxon>
        <taxon>Anthemideae</taxon>
        <taxon>Anthemidinae</taxon>
        <taxon>Tanacetum</taxon>
    </lineage>
</organism>
<feature type="region of interest" description="Disordered" evidence="1">
    <location>
        <begin position="13"/>
        <end position="41"/>
    </location>
</feature>
<keyword evidence="3" id="KW-1185">Reference proteome</keyword>
<evidence type="ECO:0000313" key="2">
    <source>
        <dbReference type="EMBL" id="GJU06496.1"/>
    </source>
</evidence>
<evidence type="ECO:0000256" key="1">
    <source>
        <dbReference type="SAM" id="MobiDB-lite"/>
    </source>
</evidence>
<comment type="caution">
    <text evidence="2">The sequence shown here is derived from an EMBL/GenBank/DDBJ whole genome shotgun (WGS) entry which is preliminary data.</text>
</comment>